<name>A0ABT7SDE3_9CELL</name>
<feature type="signal peptide" evidence="1">
    <location>
        <begin position="1"/>
        <end position="28"/>
    </location>
</feature>
<evidence type="ECO:0000313" key="3">
    <source>
        <dbReference type="Proteomes" id="UP001529338"/>
    </source>
</evidence>
<proteinExistence type="predicted"/>
<evidence type="ECO:0000256" key="1">
    <source>
        <dbReference type="SAM" id="SignalP"/>
    </source>
</evidence>
<accession>A0ABT7SDE3</accession>
<keyword evidence="1" id="KW-0732">Signal</keyword>
<dbReference type="RefSeq" id="WP_289453865.1">
    <property type="nucleotide sequence ID" value="NZ_JAUCGQ010000001.1"/>
</dbReference>
<keyword evidence="3" id="KW-1185">Reference proteome</keyword>
<evidence type="ECO:0000313" key="2">
    <source>
        <dbReference type="EMBL" id="MDM7854216.1"/>
    </source>
</evidence>
<feature type="chain" id="PRO_5046313017" evidence="1">
    <location>
        <begin position="29"/>
        <end position="123"/>
    </location>
</feature>
<dbReference type="Proteomes" id="UP001529338">
    <property type="component" value="Unassembled WGS sequence"/>
</dbReference>
<organism evidence="2 3">
    <name type="scientific">Cellulomonas alba</name>
    <dbReference type="NCBI Taxonomy" id="3053467"/>
    <lineage>
        <taxon>Bacteria</taxon>
        <taxon>Bacillati</taxon>
        <taxon>Actinomycetota</taxon>
        <taxon>Actinomycetes</taxon>
        <taxon>Micrococcales</taxon>
        <taxon>Cellulomonadaceae</taxon>
        <taxon>Cellulomonas</taxon>
    </lineage>
</organism>
<protein>
    <submittedName>
        <fullName evidence="2">Uncharacterized protein</fullName>
    </submittedName>
</protein>
<reference evidence="2 3" key="1">
    <citation type="submission" date="2023-06" db="EMBL/GenBank/DDBJ databases">
        <title>Cellulomonas sp. MW4 Whole genome sequence.</title>
        <authorList>
            <person name="Park S."/>
        </authorList>
    </citation>
    <scope>NUCLEOTIDE SEQUENCE [LARGE SCALE GENOMIC DNA]</scope>
    <source>
        <strain evidence="2 3">MW4</strain>
    </source>
</reference>
<sequence length="123" mass="12523">MTARRIAAALAGLALVLAPVVVSAPAQASATRACAAHMTVAHPHHYGTTQVVVTKLAKGAKVTTVAHYKSTSTKKTATATSAGKATTTYRVASATYGRKVPVTVTAVKGSTHWSCSTSFTPLG</sequence>
<comment type="caution">
    <text evidence="2">The sequence shown here is derived from an EMBL/GenBank/DDBJ whole genome shotgun (WGS) entry which is preliminary data.</text>
</comment>
<dbReference type="EMBL" id="JAUCGQ010000001">
    <property type="protein sequence ID" value="MDM7854216.1"/>
    <property type="molecule type" value="Genomic_DNA"/>
</dbReference>
<gene>
    <name evidence="2" type="ORF">QRT04_04665</name>
</gene>